<dbReference type="OMA" id="CMARANC"/>
<dbReference type="KEGG" id="gtt:GUITHDRAFT_143982"/>
<keyword evidence="6" id="KW-1185">Reference proteome</keyword>
<keyword evidence="2" id="KW-0539">Nucleus</keyword>
<reference evidence="5" key="3">
    <citation type="submission" date="2016-03" db="UniProtKB">
        <authorList>
            <consortium name="EnsemblProtists"/>
        </authorList>
    </citation>
    <scope>IDENTIFICATION</scope>
</reference>
<sequence length="299" mass="33586">MSNNANEAVKKRRKGRYHLDFVDESILAKTKLVQVVLPIEEERTTGSAALPVRWSSVDKDESVRLEPGGETAYCLGGHRSVRATHGVSEGTWFFELEIVDYSSSVTSSNMQCSFTIPMWLCCMAEVLVDRGPPDMCHCRVGWAMDRVPWEDMDAPIGFSYAYGSREGAAYHRSRGREFGSKYGNGDVIGCLIELPSKPPSPINPKLLNVGSRYHCPLWCHYWIPEEPNLCQGSRISFFKNGERQGDAFVDVWQGIYYPAASFYYGGGAKANFGPTFRYPPDEDFRPMSDCVQERQVGLC</sequence>
<dbReference type="PANTHER" id="PTHR10598:SF0">
    <property type="entry name" value="SET1_ASH2 HISTONE METHYLTRANSFERASE COMPLEX SUBUNIT ASH2"/>
    <property type="match status" value="1"/>
</dbReference>
<dbReference type="EMBL" id="JH993045">
    <property type="protein sequence ID" value="EKX38795.1"/>
    <property type="molecule type" value="Genomic_DNA"/>
</dbReference>
<dbReference type="GO" id="GO:0000976">
    <property type="term" value="F:transcription cis-regulatory region binding"/>
    <property type="evidence" value="ECO:0007669"/>
    <property type="project" value="TreeGrafter"/>
</dbReference>
<dbReference type="InterPro" id="IPR003877">
    <property type="entry name" value="SPRY_dom"/>
</dbReference>
<name>L1ISK9_GUITC</name>
<protein>
    <recommendedName>
        <fullName evidence="3">SPRY domain-containing protein</fullName>
    </recommendedName>
</protein>
<dbReference type="PANTHER" id="PTHR10598">
    <property type="entry name" value="SET1/ASH2 HISTONE METHYLTRANSFERASE COMPLEX SUBUNIT ASH2"/>
    <property type="match status" value="1"/>
</dbReference>
<evidence type="ECO:0000313" key="4">
    <source>
        <dbReference type="EMBL" id="EKX38795.1"/>
    </source>
</evidence>
<dbReference type="HOGENOM" id="CLU_032370_1_0_1"/>
<evidence type="ECO:0000256" key="2">
    <source>
        <dbReference type="ARBA" id="ARBA00023242"/>
    </source>
</evidence>
<organism evidence="4">
    <name type="scientific">Guillardia theta (strain CCMP2712)</name>
    <name type="common">Cryptophyte</name>
    <dbReference type="NCBI Taxonomy" id="905079"/>
    <lineage>
        <taxon>Eukaryota</taxon>
        <taxon>Cryptophyceae</taxon>
        <taxon>Pyrenomonadales</taxon>
        <taxon>Geminigeraceae</taxon>
        <taxon>Guillardia</taxon>
    </lineage>
</organism>
<dbReference type="Proteomes" id="UP000011087">
    <property type="component" value="Unassembled WGS sequence"/>
</dbReference>
<dbReference type="GeneID" id="17295552"/>
<dbReference type="CDD" id="cd12872">
    <property type="entry name" value="SPRY_Ash2"/>
    <property type="match status" value="1"/>
</dbReference>
<accession>L1ISK9</accession>
<comment type="subcellular location">
    <subcellularLocation>
        <location evidence="1">Nucleus</location>
    </subcellularLocation>
</comment>
<dbReference type="GO" id="GO:0048188">
    <property type="term" value="C:Set1C/COMPASS complex"/>
    <property type="evidence" value="ECO:0007669"/>
    <property type="project" value="InterPro"/>
</dbReference>
<dbReference type="InterPro" id="IPR043136">
    <property type="entry name" value="B30.2/SPRY_sf"/>
</dbReference>
<reference evidence="6" key="2">
    <citation type="submission" date="2012-11" db="EMBL/GenBank/DDBJ databases">
        <authorList>
            <person name="Kuo A."/>
            <person name="Curtis B.A."/>
            <person name="Tanifuji G."/>
            <person name="Burki F."/>
            <person name="Gruber A."/>
            <person name="Irimia M."/>
            <person name="Maruyama S."/>
            <person name="Arias M.C."/>
            <person name="Ball S.G."/>
            <person name="Gile G.H."/>
            <person name="Hirakawa Y."/>
            <person name="Hopkins J.F."/>
            <person name="Rensing S.A."/>
            <person name="Schmutz J."/>
            <person name="Symeonidi A."/>
            <person name="Elias M."/>
            <person name="Eveleigh R.J."/>
            <person name="Herman E.K."/>
            <person name="Klute M.J."/>
            <person name="Nakayama T."/>
            <person name="Obornik M."/>
            <person name="Reyes-Prieto A."/>
            <person name="Armbrust E.V."/>
            <person name="Aves S.J."/>
            <person name="Beiko R.G."/>
            <person name="Coutinho P."/>
            <person name="Dacks J.B."/>
            <person name="Durnford D.G."/>
            <person name="Fast N.M."/>
            <person name="Green B.R."/>
            <person name="Grisdale C."/>
            <person name="Hempe F."/>
            <person name="Henrissat B."/>
            <person name="Hoppner M.P."/>
            <person name="Ishida K.-I."/>
            <person name="Kim E."/>
            <person name="Koreny L."/>
            <person name="Kroth P.G."/>
            <person name="Liu Y."/>
            <person name="Malik S.-B."/>
            <person name="Maier U.G."/>
            <person name="McRose D."/>
            <person name="Mock T."/>
            <person name="Neilson J.A."/>
            <person name="Onodera N.T."/>
            <person name="Poole A.M."/>
            <person name="Pritham E.J."/>
            <person name="Richards T.A."/>
            <person name="Rocap G."/>
            <person name="Roy S.W."/>
            <person name="Sarai C."/>
            <person name="Schaack S."/>
            <person name="Shirato S."/>
            <person name="Slamovits C.H."/>
            <person name="Spencer D.F."/>
            <person name="Suzuki S."/>
            <person name="Worden A.Z."/>
            <person name="Zauner S."/>
            <person name="Barry K."/>
            <person name="Bell C."/>
            <person name="Bharti A.K."/>
            <person name="Crow J.A."/>
            <person name="Grimwood J."/>
            <person name="Kramer R."/>
            <person name="Lindquist E."/>
            <person name="Lucas S."/>
            <person name="Salamov A."/>
            <person name="McFadden G.I."/>
            <person name="Lane C.E."/>
            <person name="Keeling P.J."/>
            <person name="Gray M.W."/>
            <person name="Grigoriev I.V."/>
            <person name="Archibald J.M."/>
        </authorList>
    </citation>
    <scope>NUCLEOTIDE SEQUENCE</scope>
    <source>
        <strain evidence="6">CCMP2712</strain>
    </source>
</reference>
<evidence type="ECO:0000259" key="3">
    <source>
        <dbReference type="SMART" id="SM00449"/>
    </source>
</evidence>
<proteinExistence type="predicted"/>
<gene>
    <name evidence="4" type="ORF">GUITHDRAFT_143982</name>
</gene>
<evidence type="ECO:0000313" key="6">
    <source>
        <dbReference type="Proteomes" id="UP000011087"/>
    </source>
</evidence>
<dbReference type="SMART" id="SM00449">
    <property type="entry name" value="SPRY"/>
    <property type="match status" value="1"/>
</dbReference>
<dbReference type="Gene3D" id="2.60.120.920">
    <property type="match status" value="1"/>
</dbReference>
<dbReference type="PaxDb" id="55529-EKX38795"/>
<dbReference type="STRING" id="905079.L1ISK9"/>
<dbReference type="Pfam" id="PF00622">
    <property type="entry name" value="SPRY"/>
    <property type="match status" value="1"/>
</dbReference>
<feature type="domain" description="SPRY" evidence="3">
    <location>
        <begin position="89"/>
        <end position="276"/>
    </location>
</feature>
<reference evidence="4 6" key="1">
    <citation type="journal article" date="2012" name="Nature">
        <title>Algal genomes reveal evolutionary mosaicism and the fate of nucleomorphs.</title>
        <authorList>
            <consortium name="DOE Joint Genome Institute"/>
            <person name="Curtis B.A."/>
            <person name="Tanifuji G."/>
            <person name="Burki F."/>
            <person name="Gruber A."/>
            <person name="Irimia M."/>
            <person name="Maruyama S."/>
            <person name="Arias M.C."/>
            <person name="Ball S.G."/>
            <person name="Gile G.H."/>
            <person name="Hirakawa Y."/>
            <person name="Hopkins J.F."/>
            <person name="Kuo A."/>
            <person name="Rensing S.A."/>
            <person name="Schmutz J."/>
            <person name="Symeonidi A."/>
            <person name="Elias M."/>
            <person name="Eveleigh R.J."/>
            <person name="Herman E.K."/>
            <person name="Klute M.J."/>
            <person name="Nakayama T."/>
            <person name="Obornik M."/>
            <person name="Reyes-Prieto A."/>
            <person name="Armbrust E.V."/>
            <person name="Aves S.J."/>
            <person name="Beiko R.G."/>
            <person name="Coutinho P."/>
            <person name="Dacks J.B."/>
            <person name="Durnford D.G."/>
            <person name="Fast N.M."/>
            <person name="Green B.R."/>
            <person name="Grisdale C.J."/>
            <person name="Hempel F."/>
            <person name="Henrissat B."/>
            <person name="Hoppner M.P."/>
            <person name="Ishida K."/>
            <person name="Kim E."/>
            <person name="Koreny L."/>
            <person name="Kroth P.G."/>
            <person name="Liu Y."/>
            <person name="Malik S.B."/>
            <person name="Maier U.G."/>
            <person name="McRose D."/>
            <person name="Mock T."/>
            <person name="Neilson J.A."/>
            <person name="Onodera N.T."/>
            <person name="Poole A.M."/>
            <person name="Pritham E.J."/>
            <person name="Richards T.A."/>
            <person name="Rocap G."/>
            <person name="Roy S.W."/>
            <person name="Sarai C."/>
            <person name="Schaack S."/>
            <person name="Shirato S."/>
            <person name="Slamovits C.H."/>
            <person name="Spencer D.F."/>
            <person name="Suzuki S."/>
            <person name="Worden A.Z."/>
            <person name="Zauner S."/>
            <person name="Barry K."/>
            <person name="Bell C."/>
            <person name="Bharti A.K."/>
            <person name="Crow J.A."/>
            <person name="Grimwood J."/>
            <person name="Kramer R."/>
            <person name="Lindquist E."/>
            <person name="Lucas S."/>
            <person name="Salamov A."/>
            <person name="McFadden G.I."/>
            <person name="Lane C.E."/>
            <person name="Keeling P.J."/>
            <person name="Gray M.W."/>
            <person name="Grigoriev I.V."/>
            <person name="Archibald J.M."/>
        </authorList>
    </citation>
    <scope>NUCLEOTIDE SEQUENCE</scope>
    <source>
        <strain evidence="4 6">CCMP2712</strain>
    </source>
</reference>
<dbReference type="EnsemblProtists" id="EKX38795">
    <property type="protein sequence ID" value="EKX38795"/>
    <property type="gene ID" value="GUITHDRAFT_143982"/>
</dbReference>
<dbReference type="SUPFAM" id="SSF49899">
    <property type="entry name" value="Concanavalin A-like lectins/glucanases"/>
    <property type="match status" value="1"/>
</dbReference>
<dbReference type="eggNOG" id="KOG2626">
    <property type="taxonomic scope" value="Eukaryota"/>
</dbReference>
<dbReference type="InterPro" id="IPR013320">
    <property type="entry name" value="ConA-like_dom_sf"/>
</dbReference>
<dbReference type="RefSeq" id="XP_005825775.1">
    <property type="nucleotide sequence ID" value="XM_005825718.1"/>
</dbReference>
<dbReference type="InterPro" id="IPR037353">
    <property type="entry name" value="ASH2"/>
</dbReference>
<dbReference type="OrthoDB" id="10266026at2759"/>
<dbReference type="AlphaFoldDB" id="L1ISK9"/>
<evidence type="ECO:0000313" key="5">
    <source>
        <dbReference type="EnsemblProtists" id="EKX38795"/>
    </source>
</evidence>
<evidence type="ECO:0000256" key="1">
    <source>
        <dbReference type="ARBA" id="ARBA00004123"/>
    </source>
</evidence>